<dbReference type="Proteomes" id="UP000243374">
    <property type="component" value="Unassembled WGS sequence"/>
</dbReference>
<organism evidence="1 2">
    <name type="scientific">Succinivibrio dextrinosolvens</name>
    <dbReference type="NCBI Taxonomy" id="83771"/>
    <lineage>
        <taxon>Bacteria</taxon>
        <taxon>Pseudomonadati</taxon>
        <taxon>Pseudomonadota</taxon>
        <taxon>Gammaproteobacteria</taxon>
        <taxon>Aeromonadales</taxon>
        <taxon>Succinivibrionaceae</taxon>
        <taxon>Succinivibrio</taxon>
    </lineage>
</organism>
<dbReference type="EMBL" id="FOSF01000166">
    <property type="protein sequence ID" value="SFK63687.1"/>
    <property type="molecule type" value="Genomic_DNA"/>
</dbReference>
<protein>
    <submittedName>
        <fullName evidence="1">Uncharacterized protein</fullName>
    </submittedName>
</protein>
<name>A0A662ZDP9_9GAMM</name>
<evidence type="ECO:0000313" key="2">
    <source>
        <dbReference type="Proteomes" id="UP000243374"/>
    </source>
</evidence>
<proteinExistence type="predicted"/>
<sequence>MGSKMNSRKISMNAVIEQALKKEVPLTADFLVRITNSDINSYELLDMLCIYITACDCAQKGKEIK</sequence>
<accession>A0A662ZDP9</accession>
<gene>
    <name evidence="1" type="ORF">SAMN04487865_11663</name>
</gene>
<keyword evidence="2" id="KW-1185">Reference proteome</keyword>
<dbReference type="AlphaFoldDB" id="A0A662ZDP9"/>
<evidence type="ECO:0000313" key="1">
    <source>
        <dbReference type="EMBL" id="SFK63687.1"/>
    </source>
</evidence>
<reference evidence="1 2" key="1">
    <citation type="submission" date="2016-10" db="EMBL/GenBank/DDBJ databases">
        <authorList>
            <person name="Varghese N."/>
            <person name="Submissions S."/>
        </authorList>
    </citation>
    <scope>NUCLEOTIDE SEQUENCE [LARGE SCALE GENOMIC DNA]</scope>
    <source>
        <strain evidence="1 2">22B</strain>
    </source>
</reference>
<feature type="non-terminal residue" evidence="1">
    <location>
        <position position="65"/>
    </location>
</feature>
<dbReference type="RefSeq" id="WP_143075486.1">
    <property type="nucleotide sequence ID" value="NZ_FOSF01000166.1"/>
</dbReference>